<comment type="caution">
    <text evidence="11">The sequence shown here is derived from an EMBL/GenBank/DDBJ whole genome shotgun (WGS) entry which is preliminary data.</text>
</comment>
<dbReference type="InterPro" id="IPR001128">
    <property type="entry name" value="Cyt_P450"/>
</dbReference>
<evidence type="ECO:0008006" key="13">
    <source>
        <dbReference type="Google" id="ProtNLM"/>
    </source>
</evidence>
<comment type="pathway">
    <text evidence="2">Secondary metabolite biosynthesis.</text>
</comment>
<dbReference type="InterPro" id="IPR050121">
    <property type="entry name" value="Cytochrome_P450_monoxygenase"/>
</dbReference>
<dbReference type="PROSITE" id="PS00086">
    <property type="entry name" value="CYTOCHROME_P450"/>
    <property type="match status" value="1"/>
</dbReference>
<dbReference type="SUPFAM" id="SSF48264">
    <property type="entry name" value="Cytochrome P450"/>
    <property type="match status" value="1"/>
</dbReference>
<evidence type="ECO:0000256" key="5">
    <source>
        <dbReference type="ARBA" id="ARBA00022723"/>
    </source>
</evidence>
<evidence type="ECO:0000256" key="4">
    <source>
        <dbReference type="ARBA" id="ARBA00022617"/>
    </source>
</evidence>
<reference evidence="11" key="1">
    <citation type="submission" date="2020-06" db="EMBL/GenBank/DDBJ databases">
        <title>Draft genome sequences of strains closely related to Aspergillus parafelis and Aspergillus hiratsukae.</title>
        <authorList>
            <person name="Dos Santos R.A.C."/>
            <person name="Rivero-Menendez O."/>
            <person name="Steenwyk J.L."/>
            <person name="Mead M.E."/>
            <person name="Goldman G.H."/>
            <person name="Alastruey-Izquierdo A."/>
            <person name="Rokas A."/>
        </authorList>
    </citation>
    <scope>NUCLEOTIDE SEQUENCE</scope>
    <source>
        <strain evidence="11">CNM-CM5623</strain>
    </source>
</reference>
<gene>
    <name evidence="11" type="ORF">CNMCM5623_005671</name>
</gene>
<evidence type="ECO:0000313" key="11">
    <source>
        <dbReference type="EMBL" id="KAF7160156.1"/>
    </source>
</evidence>
<dbReference type="AlphaFoldDB" id="A0A8H6PSB5"/>
<keyword evidence="6" id="KW-0560">Oxidoreductase</keyword>
<dbReference type="Proteomes" id="UP000654922">
    <property type="component" value="Unassembled WGS sequence"/>
</dbReference>
<evidence type="ECO:0000256" key="1">
    <source>
        <dbReference type="ARBA" id="ARBA00001971"/>
    </source>
</evidence>
<name>A0A8H6PSB5_9EURO</name>
<dbReference type="Pfam" id="PF00067">
    <property type="entry name" value="p450"/>
    <property type="match status" value="1"/>
</dbReference>
<evidence type="ECO:0000256" key="3">
    <source>
        <dbReference type="ARBA" id="ARBA00010617"/>
    </source>
</evidence>
<evidence type="ECO:0000313" key="12">
    <source>
        <dbReference type="Proteomes" id="UP000654922"/>
    </source>
</evidence>
<feature type="region of interest" description="Disordered" evidence="10">
    <location>
        <begin position="476"/>
        <end position="500"/>
    </location>
</feature>
<evidence type="ECO:0000256" key="9">
    <source>
        <dbReference type="PIRSR" id="PIRSR602401-1"/>
    </source>
</evidence>
<evidence type="ECO:0000256" key="6">
    <source>
        <dbReference type="ARBA" id="ARBA00023002"/>
    </source>
</evidence>
<evidence type="ECO:0000256" key="2">
    <source>
        <dbReference type="ARBA" id="ARBA00005179"/>
    </source>
</evidence>
<organism evidence="11 12">
    <name type="scientific">Aspergillus felis</name>
    <dbReference type="NCBI Taxonomy" id="1287682"/>
    <lineage>
        <taxon>Eukaryota</taxon>
        <taxon>Fungi</taxon>
        <taxon>Dikarya</taxon>
        <taxon>Ascomycota</taxon>
        <taxon>Pezizomycotina</taxon>
        <taxon>Eurotiomycetes</taxon>
        <taxon>Eurotiomycetidae</taxon>
        <taxon>Eurotiales</taxon>
        <taxon>Aspergillaceae</taxon>
        <taxon>Aspergillus</taxon>
        <taxon>Aspergillus subgen. Fumigati</taxon>
    </lineage>
</organism>
<dbReference type="GO" id="GO:0020037">
    <property type="term" value="F:heme binding"/>
    <property type="evidence" value="ECO:0007669"/>
    <property type="project" value="InterPro"/>
</dbReference>
<dbReference type="PRINTS" id="PR00463">
    <property type="entry name" value="EP450I"/>
</dbReference>
<dbReference type="EMBL" id="JACBAE010001374">
    <property type="protein sequence ID" value="KAF7160156.1"/>
    <property type="molecule type" value="Genomic_DNA"/>
</dbReference>
<evidence type="ECO:0000256" key="7">
    <source>
        <dbReference type="ARBA" id="ARBA00023004"/>
    </source>
</evidence>
<dbReference type="PANTHER" id="PTHR24305:SF162">
    <property type="entry name" value="P450, PUTATIVE (EUROFUNG)-RELATED"/>
    <property type="match status" value="1"/>
</dbReference>
<keyword evidence="4 9" id="KW-0349">Heme</keyword>
<evidence type="ECO:0000256" key="8">
    <source>
        <dbReference type="ARBA" id="ARBA00023033"/>
    </source>
</evidence>
<dbReference type="OrthoDB" id="1470350at2759"/>
<dbReference type="PANTHER" id="PTHR24305">
    <property type="entry name" value="CYTOCHROME P450"/>
    <property type="match status" value="1"/>
</dbReference>
<dbReference type="InterPro" id="IPR017972">
    <property type="entry name" value="Cyt_P450_CS"/>
</dbReference>
<dbReference type="GO" id="GO:0004497">
    <property type="term" value="F:monooxygenase activity"/>
    <property type="evidence" value="ECO:0007669"/>
    <property type="project" value="UniProtKB-KW"/>
</dbReference>
<dbReference type="GO" id="GO:0044283">
    <property type="term" value="P:small molecule biosynthetic process"/>
    <property type="evidence" value="ECO:0007669"/>
    <property type="project" value="UniProtKB-ARBA"/>
</dbReference>
<dbReference type="GO" id="GO:0005506">
    <property type="term" value="F:iron ion binding"/>
    <property type="evidence" value="ECO:0007669"/>
    <property type="project" value="InterPro"/>
</dbReference>
<comment type="similarity">
    <text evidence="3">Belongs to the cytochrome P450 family.</text>
</comment>
<dbReference type="GO" id="GO:0016705">
    <property type="term" value="F:oxidoreductase activity, acting on paired donors, with incorporation or reduction of molecular oxygen"/>
    <property type="evidence" value="ECO:0007669"/>
    <property type="project" value="InterPro"/>
</dbReference>
<proteinExistence type="inferred from homology"/>
<dbReference type="InterPro" id="IPR002401">
    <property type="entry name" value="Cyt_P450_E_grp-I"/>
</dbReference>
<feature type="binding site" description="axial binding residue" evidence="9">
    <location>
        <position position="435"/>
    </location>
    <ligand>
        <name>heme</name>
        <dbReference type="ChEBI" id="CHEBI:30413"/>
    </ligand>
    <ligandPart>
        <name>Fe</name>
        <dbReference type="ChEBI" id="CHEBI:18248"/>
    </ligandPart>
</feature>
<sequence>MLSILLISITVILAVSVIYDRYFSPLAKFPGPAIAATSPLWAMHARYSGRLLPKLRGLHEKYGPVVRISPTELSFANPKARDDIYKDEYTKGFTPTQNNVSFAIDVVIGNTTAQSAATRTDHRSVRSQVQGILAIYPARSQEEIHRTYLAELEGELDAAASSGEEYNLTHALDRLIWQCMGHFFLGHAIPMSTKETFDSFRRWDNLYTAGLDLMFYVGRLPGASVVATILWKAVRYFMNTRWVQVNTFSRIQELTDRKEFKENIIAQKLGISDKGANGSPELKRGMAHISLLVIGGYDPVSAAASAVFYHLLRRPEILARLQYELQVAIPDKSVVTDEDLSQIQYLNACLQESLRLQPPVNDVGARISTGVVVDGVYVPKGAKVFVDKYSIHRSAKYFQNPDRYEPDRWMIPSTSGSDSDVLGAFSAFSVGTHACPGKTMGLRVLRLTIAKLLLKYEFQLENKEFDWDRDAHCCHNSSTSASTPAAKQTSNPLTSHGQSGHTLALWRPEHVQTMFIPYAAPSSEDNRNTRRTINTYIAVNASVKRRRRKDADNKTGLGNATGVSTGRMKILQWIHTTSLPHNHTPPDPPTLPSGADRQQQQQRQQEEEEEPLPLAAAAGGRNPFGNIAPLTGGSPLNAAISPSIAGNRFYPINIDSQGPFLNQGLSYYFDVLVPYDAKVVGMAVPEEHSYTTELLAWTFQHPEITHSLTAFSLCVLQNHNHTRSTELAILHHRQRLLEAVHCRLSKGKVDDVLIQIICIMISVDEYLGFSEYRSVHLKGLRDVVRIREASDTPGRSASSLDPGSNAKHQSMAMLVHTSKKMVEFHLESNLVLCRDTMVVPTVTFLPPSSVPDIEKRMAGLPPGLTFLVRSGILTEKMTDLLQDFSFWFYQGMGTDPTNRESWRHSNFKPENRVEQCISMALLCLADDLSSMVALFIRRIVGFAIPRRMYDLDVHRYCNTPK</sequence>
<keyword evidence="8" id="KW-0503">Monooxygenase</keyword>
<comment type="cofactor">
    <cofactor evidence="1 9">
        <name>heme</name>
        <dbReference type="ChEBI" id="CHEBI:30413"/>
    </cofactor>
</comment>
<evidence type="ECO:0000256" key="10">
    <source>
        <dbReference type="SAM" id="MobiDB-lite"/>
    </source>
</evidence>
<feature type="region of interest" description="Disordered" evidence="10">
    <location>
        <begin position="578"/>
        <end position="629"/>
    </location>
</feature>
<protein>
    <recommendedName>
        <fullName evidence="13">Cytochrome P450</fullName>
    </recommendedName>
</protein>
<dbReference type="Gene3D" id="1.10.630.10">
    <property type="entry name" value="Cytochrome P450"/>
    <property type="match status" value="1"/>
</dbReference>
<keyword evidence="7 9" id="KW-0408">Iron</keyword>
<keyword evidence="5 9" id="KW-0479">Metal-binding</keyword>
<accession>A0A8H6PSB5</accession>
<dbReference type="InterPro" id="IPR036396">
    <property type="entry name" value="Cyt_P450_sf"/>
</dbReference>